<reference evidence="2" key="1">
    <citation type="submission" date="2022-11" db="UniProtKB">
        <authorList>
            <consortium name="WormBaseParasite"/>
        </authorList>
    </citation>
    <scope>IDENTIFICATION</scope>
</reference>
<evidence type="ECO:0000313" key="2">
    <source>
        <dbReference type="WBParaSite" id="PS1159_v2.g5244.t1"/>
    </source>
</evidence>
<sequence length="65" mass="6819">QGQQQRQPQQQQQRGGQQQAPQVTVGGAAIKAPNFTQPPQPVVVTIGSDATFTAKISGQPAPQVN</sequence>
<evidence type="ECO:0000313" key="1">
    <source>
        <dbReference type="Proteomes" id="UP000887580"/>
    </source>
</evidence>
<dbReference type="WBParaSite" id="PS1159_v2.g5244.t1">
    <property type="protein sequence ID" value="PS1159_v2.g5244.t1"/>
    <property type="gene ID" value="PS1159_v2.g5244"/>
</dbReference>
<organism evidence="1 2">
    <name type="scientific">Panagrolaimus sp. PS1159</name>
    <dbReference type="NCBI Taxonomy" id="55785"/>
    <lineage>
        <taxon>Eukaryota</taxon>
        <taxon>Metazoa</taxon>
        <taxon>Ecdysozoa</taxon>
        <taxon>Nematoda</taxon>
        <taxon>Chromadorea</taxon>
        <taxon>Rhabditida</taxon>
        <taxon>Tylenchina</taxon>
        <taxon>Panagrolaimomorpha</taxon>
        <taxon>Panagrolaimoidea</taxon>
        <taxon>Panagrolaimidae</taxon>
        <taxon>Panagrolaimus</taxon>
    </lineage>
</organism>
<proteinExistence type="predicted"/>
<accession>A0AC35GGY4</accession>
<protein>
    <submittedName>
        <fullName evidence="2">Immunoglobulin I-set domain-containing protein</fullName>
    </submittedName>
</protein>
<dbReference type="Proteomes" id="UP000887580">
    <property type="component" value="Unplaced"/>
</dbReference>
<name>A0AC35GGY4_9BILA</name>